<dbReference type="PANTHER" id="PTHR43652:SF6">
    <property type="entry name" value="ARGININE REPRESSOR"/>
    <property type="match status" value="1"/>
</dbReference>
<name>A0ABW4XGF2_9GAMM</name>
<proteinExistence type="predicted"/>
<feature type="transmembrane region" description="Helical" evidence="6">
    <location>
        <begin position="9"/>
        <end position="27"/>
    </location>
</feature>
<feature type="transmembrane region" description="Helical" evidence="6">
    <location>
        <begin position="408"/>
        <end position="427"/>
    </location>
</feature>
<dbReference type="InterPro" id="IPR018385">
    <property type="entry name" value="C4_dicarb_anaerob_car-like"/>
</dbReference>
<protein>
    <submittedName>
        <fullName evidence="7">YfcC family protein</fullName>
    </submittedName>
</protein>
<comment type="subcellular location">
    <subcellularLocation>
        <location evidence="1">Cell membrane</location>
        <topology evidence="1">Multi-pass membrane protein</topology>
    </subcellularLocation>
</comment>
<evidence type="ECO:0000256" key="6">
    <source>
        <dbReference type="SAM" id="Phobius"/>
    </source>
</evidence>
<evidence type="ECO:0000256" key="4">
    <source>
        <dbReference type="ARBA" id="ARBA00022989"/>
    </source>
</evidence>
<accession>A0ABW4XGF2</accession>
<keyword evidence="2" id="KW-1003">Cell membrane</keyword>
<feature type="transmembrane region" description="Helical" evidence="6">
    <location>
        <begin position="251"/>
        <end position="268"/>
    </location>
</feature>
<feature type="transmembrane region" description="Helical" evidence="6">
    <location>
        <begin position="433"/>
        <end position="455"/>
    </location>
</feature>
<feature type="transmembrane region" description="Helical" evidence="6">
    <location>
        <begin position="113"/>
        <end position="130"/>
    </location>
</feature>
<keyword evidence="5 6" id="KW-0472">Membrane</keyword>
<evidence type="ECO:0000256" key="2">
    <source>
        <dbReference type="ARBA" id="ARBA00022475"/>
    </source>
</evidence>
<feature type="transmembrane region" description="Helical" evidence="6">
    <location>
        <begin position="136"/>
        <end position="155"/>
    </location>
</feature>
<feature type="transmembrane region" description="Helical" evidence="6">
    <location>
        <begin position="274"/>
        <end position="293"/>
    </location>
</feature>
<dbReference type="RefSeq" id="WP_345338747.1">
    <property type="nucleotide sequence ID" value="NZ_BAABLI010000007.1"/>
</dbReference>
<sequence length="457" mass="48873">MKSIKVPHTLVLLFLMMVVAYLLTWMLPSGSFEMAENANGNTVVVPGTYKVAEQQVSLPVTTLFTVIPRALGEAQGIIFFLFLVGGSLAVIRSTGAIDALLGKVLNRFAHKPALLLLMSMLAFALGSTSIGMAEEYIPLVLILISLCVALRMDTVSAVASMVIGYGIGYGTAMLNPFTVLVAQGVAEIPPTSGWEYRLLLLFPFLAIGFHHLWKYASAVRADHVNSLVHDIPEAQPPKATEFPALDMRKKAVLGLTLATLVVMVVGIAKYHWYFVELGALFFALAMVCSLVAGKGFDNAAKTFTIGASELTGTALLIGFARSIELILSDAQVLHTVVNGLATPLTMVGGELSAVGMLFIQSVLNFFIPSGSGQAYVTMPIMAPIADLVGVSRQVAVLAYQMGDGLMNMIVPTNAVLMGILGMCGIPYDRWFRFIWPLIIKLLAASAVALVIAVLIGY</sequence>
<keyword evidence="4 6" id="KW-1133">Transmembrane helix</keyword>
<organism evidence="7 8">
    <name type="scientific">Corallincola platygyrae</name>
    <dbReference type="NCBI Taxonomy" id="1193278"/>
    <lineage>
        <taxon>Bacteria</taxon>
        <taxon>Pseudomonadati</taxon>
        <taxon>Pseudomonadota</taxon>
        <taxon>Gammaproteobacteria</taxon>
        <taxon>Alteromonadales</taxon>
        <taxon>Psychromonadaceae</taxon>
        <taxon>Corallincola</taxon>
    </lineage>
</organism>
<gene>
    <name evidence="7" type="ORF">ACFSJ3_01165</name>
</gene>
<dbReference type="EMBL" id="JBHUHT010000004">
    <property type="protein sequence ID" value="MFD2094580.1"/>
    <property type="molecule type" value="Genomic_DNA"/>
</dbReference>
<dbReference type="PANTHER" id="PTHR43652">
    <property type="entry name" value="BASIC AMINO ACID ANTIPORTER YFCC-RELATED"/>
    <property type="match status" value="1"/>
</dbReference>
<evidence type="ECO:0000256" key="5">
    <source>
        <dbReference type="ARBA" id="ARBA00023136"/>
    </source>
</evidence>
<feature type="transmembrane region" description="Helical" evidence="6">
    <location>
        <begin position="194"/>
        <end position="213"/>
    </location>
</feature>
<keyword evidence="3 6" id="KW-0812">Transmembrane</keyword>
<feature type="transmembrane region" description="Helical" evidence="6">
    <location>
        <begin position="162"/>
        <end position="182"/>
    </location>
</feature>
<feature type="transmembrane region" description="Helical" evidence="6">
    <location>
        <begin position="77"/>
        <end position="101"/>
    </location>
</feature>
<dbReference type="Proteomes" id="UP001597380">
    <property type="component" value="Unassembled WGS sequence"/>
</dbReference>
<keyword evidence="8" id="KW-1185">Reference proteome</keyword>
<evidence type="ECO:0000256" key="3">
    <source>
        <dbReference type="ARBA" id="ARBA00022692"/>
    </source>
</evidence>
<comment type="caution">
    <text evidence="7">The sequence shown here is derived from an EMBL/GenBank/DDBJ whole genome shotgun (WGS) entry which is preliminary data.</text>
</comment>
<dbReference type="Pfam" id="PF03606">
    <property type="entry name" value="DcuC"/>
    <property type="match status" value="1"/>
</dbReference>
<evidence type="ECO:0000313" key="8">
    <source>
        <dbReference type="Proteomes" id="UP001597380"/>
    </source>
</evidence>
<dbReference type="InterPro" id="IPR051679">
    <property type="entry name" value="DASS-Related_Transporters"/>
</dbReference>
<evidence type="ECO:0000313" key="7">
    <source>
        <dbReference type="EMBL" id="MFD2094580.1"/>
    </source>
</evidence>
<evidence type="ECO:0000256" key="1">
    <source>
        <dbReference type="ARBA" id="ARBA00004651"/>
    </source>
</evidence>
<reference evidence="8" key="1">
    <citation type="journal article" date="2019" name="Int. J. Syst. Evol. Microbiol.">
        <title>The Global Catalogue of Microorganisms (GCM) 10K type strain sequencing project: providing services to taxonomists for standard genome sequencing and annotation.</title>
        <authorList>
            <consortium name="The Broad Institute Genomics Platform"/>
            <consortium name="The Broad Institute Genome Sequencing Center for Infectious Disease"/>
            <person name="Wu L."/>
            <person name="Ma J."/>
        </authorList>
    </citation>
    <scope>NUCLEOTIDE SEQUENCE [LARGE SCALE GENOMIC DNA]</scope>
    <source>
        <strain evidence="8">CGMCC 1.10992</strain>
    </source>
</reference>